<dbReference type="Proteomes" id="UP000292423">
    <property type="component" value="Unassembled WGS sequence"/>
</dbReference>
<keyword evidence="1" id="KW-0812">Transmembrane</keyword>
<dbReference type="OrthoDB" id="6646444at2"/>
<dbReference type="RefSeq" id="WP_130411170.1">
    <property type="nucleotide sequence ID" value="NZ_SHKX01000010.1"/>
</dbReference>
<proteinExistence type="predicted"/>
<sequence>MRQSILPLVFGIAAGAGLAFMGLSAFNTMRGDLVMPDLAIFQTPGSRIRALDEFVHEDIGKVTASDIAAAKASAAPPSTGFSVGVSHSSASGESLRWPDANPMSVTLGKLPLRYRLTPPRLVVVGLTRPLYRHKEVSVILDRIPVPVILIMISGEPVDWRLSNPAGNALLKVIHGPGTRVLMEPGSTVPVEQQALGRLDTYLDGDPVCQCLSGFYYCHGKPVLPLLNEIQVKTGALVYGYAFGRDTTAMMVPTTLVEPSLPRMMPVYRDYRLAKEACIASAEPQ</sequence>
<reference evidence="2 3" key="1">
    <citation type="submission" date="2019-02" db="EMBL/GenBank/DDBJ databases">
        <title>Genomic Encyclopedia of Type Strains, Phase IV (KMG-IV): sequencing the most valuable type-strain genomes for metagenomic binning, comparative biology and taxonomic classification.</title>
        <authorList>
            <person name="Goeker M."/>
        </authorList>
    </citation>
    <scope>NUCLEOTIDE SEQUENCE [LARGE SCALE GENOMIC DNA]</scope>
    <source>
        <strain evidence="2 3">DSM 105135</strain>
    </source>
</reference>
<dbReference type="AlphaFoldDB" id="A0A4Q7ZCN5"/>
<keyword evidence="1" id="KW-1133">Transmembrane helix</keyword>
<protein>
    <submittedName>
        <fullName evidence="2">Uncharacterized protein</fullName>
    </submittedName>
</protein>
<feature type="transmembrane region" description="Helical" evidence="1">
    <location>
        <begin position="6"/>
        <end position="26"/>
    </location>
</feature>
<evidence type="ECO:0000256" key="1">
    <source>
        <dbReference type="SAM" id="Phobius"/>
    </source>
</evidence>
<keyword evidence="3" id="KW-1185">Reference proteome</keyword>
<keyword evidence="1" id="KW-0472">Membrane</keyword>
<evidence type="ECO:0000313" key="3">
    <source>
        <dbReference type="Proteomes" id="UP000292423"/>
    </source>
</evidence>
<gene>
    <name evidence="2" type="ORF">EV700_0933</name>
</gene>
<comment type="caution">
    <text evidence="2">The sequence shown here is derived from an EMBL/GenBank/DDBJ whole genome shotgun (WGS) entry which is preliminary data.</text>
</comment>
<dbReference type="EMBL" id="SHKX01000010">
    <property type="protein sequence ID" value="RZU47964.1"/>
    <property type="molecule type" value="Genomic_DNA"/>
</dbReference>
<organism evidence="2 3">
    <name type="scientific">Fluviicoccus keumensis</name>
    <dbReference type="NCBI Taxonomy" id="1435465"/>
    <lineage>
        <taxon>Bacteria</taxon>
        <taxon>Pseudomonadati</taxon>
        <taxon>Pseudomonadota</taxon>
        <taxon>Gammaproteobacteria</taxon>
        <taxon>Moraxellales</taxon>
        <taxon>Moraxellaceae</taxon>
        <taxon>Fluviicoccus</taxon>
    </lineage>
</organism>
<name>A0A4Q7ZCN5_9GAMM</name>
<accession>A0A4Q7ZCN5</accession>
<evidence type="ECO:0000313" key="2">
    <source>
        <dbReference type="EMBL" id="RZU47964.1"/>
    </source>
</evidence>